<dbReference type="OrthoDB" id="9806009at2"/>
<dbReference type="SUPFAM" id="SSF51011">
    <property type="entry name" value="Glycosyl hydrolase domain"/>
    <property type="match status" value="1"/>
</dbReference>
<reference evidence="3" key="1">
    <citation type="submission" date="2016-10" db="EMBL/GenBank/DDBJ databases">
        <authorList>
            <person name="Varghese N."/>
            <person name="Submissions S."/>
        </authorList>
    </citation>
    <scope>NUCLEOTIDE SEQUENCE [LARGE SCALE GENOMIC DNA]</scope>
    <source>
        <strain evidence="3">DSM 23445</strain>
    </source>
</reference>
<accession>A0A1I7E9H4</accession>
<dbReference type="SUPFAM" id="SSF51445">
    <property type="entry name" value="(Trans)glycosidases"/>
    <property type="match status" value="1"/>
</dbReference>
<dbReference type="Gene3D" id="3.20.20.80">
    <property type="entry name" value="Glycosidases"/>
    <property type="match status" value="1"/>
</dbReference>
<dbReference type="InterPro" id="IPR017853">
    <property type="entry name" value="GH"/>
</dbReference>
<evidence type="ECO:0000259" key="1">
    <source>
        <dbReference type="SMART" id="SM00642"/>
    </source>
</evidence>
<keyword evidence="2" id="KW-0326">Glycosidase</keyword>
<evidence type="ECO:0000313" key="3">
    <source>
        <dbReference type="Proteomes" id="UP000199673"/>
    </source>
</evidence>
<feature type="domain" description="Glycosyl hydrolase family 13 catalytic" evidence="1">
    <location>
        <begin position="73"/>
        <end position="391"/>
    </location>
</feature>
<dbReference type="CDD" id="cd11313">
    <property type="entry name" value="AmyAc_arch_bac_AmyA"/>
    <property type="match status" value="1"/>
</dbReference>
<proteinExistence type="predicted"/>
<gene>
    <name evidence="2" type="ORF">SAMN04489724_0311</name>
</gene>
<name>A0A1I7E9H4_9BACT</name>
<dbReference type="InterPro" id="IPR013780">
    <property type="entry name" value="Glyco_hydro_b"/>
</dbReference>
<dbReference type="Gene3D" id="2.60.40.1180">
    <property type="entry name" value="Golgi alpha-mannosidase II"/>
    <property type="match status" value="1"/>
</dbReference>
<keyword evidence="3" id="KW-1185">Reference proteome</keyword>
<evidence type="ECO:0000313" key="2">
    <source>
        <dbReference type="EMBL" id="SFU20483.1"/>
    </source>
</evidence>
<keyword evidence="2" id="KW-0378">Hydrolase</keyword>
<dbReference type="Pfam" id="PF16657">
    <property type="entry name" value="Malt_amylase_C"/>
    <property type="match status" value="1"/>
</dbReference>
<organism evidence="2 3">
    <name type="scientific">Algoriphagus locisalis</name>
    <dbReference type="NCBI Taxonomy" id="305507"/>
    <lineage>
        <taxon>Bacteria</taxon>
        <taxon>Pseudomonadati</taxon>
        <taxon>Bacteroidota</taxon>
        <taxon>Cytophagia</taxon>
        <taxon>Cytophagales</taxon>
        <taxon>Cyclobacteriaceae</taxon>
        <taxon>Algoriphagus</taxon>
    </lineage>
</organism>
<sequence length="472" mass="53179">MITIPKVNHDKLTHLMLRSAVIGLLFIISFSLNACQSDEIIFDTIPPTAEKDPVQFGVPFDNVPLTKDIAMYEVNIFGFSGSQDLQGVTERLDEIQALGVNVVWLMPIHPIGVERGIGSPYAISDFEKVNPSFGTLEDLRELVQGAHDRDMAVILDWVGNHTSWDNVWMKNTDWYTKDGTGTIISPENWTDVADLNYENQEMREAMLKAMKYWVLEANVDGFRCDYAGGVPTDFWKTAITELRSIPDRDIIMFAESTKKELYSAGFDLTFGWDFYGALKKVYEDGTDVRGLYPVNLADNNSTPDQTDILRFTTNHDDTAWDDTPIALFDGLRGSMAAFVITSYMGGVPLIYSGQEVGNTEKLPFFSSNQTIIDWTRNPELASEYASLIKFRLSSDAIKRGSIQSYGDNPDVLIFKRSYEDQEVLVIVNTRNQQKEVPVPTELVNSEWQNAIENAPYQVGQTIELPAYGYLIL</sequence>
<dbReference type="Pfam" id="PF00128">
    <property type="entry name" value="Alpha-amylase"/>
    <property type="match status" value="1"/>
</dbReference>
<dbReference type="RefSeq" id="WP_091698462.1">
    <property type="nucleotide sequence ID" value="NZ_FPBF01000013.1"/>
</dbReference>
<dbReference type="EMBL" id="FPBF01000013">
    <property type="protein sequence ID" value="SFU20483.1"/>
    <property type="molecule type" value="Genomic_DNA"/>
</dbReference>
<dbReference type="SMART" id="SM00642">
    <property type="entry name" value="Aamy"/>
    <property type="match status" value="1"/>
</dbReference>
<protein>
    <submittedName>
        <fullName evidence="2">Glycosidase</fullName>
    </submittedName>
</protein>
<dbReference type="STRING" id="305507.SAMN04489724_0311"/>
<dbReference type="InterPro" id="IPR032091">
    <property type="entry name" value="Malt_amylase-like_C"/>
</dbReference>
<dbReference type="GO" id="GO:0004556">
    <property type="term" value="F:alpha-amylase activity"/>
    <property type="evidence" value="ECO:0007669"/>
    <property type="project" value="TreeGrafter"/>
</dbReference>
<dbReference type="InterPro" id="IPR006047">
    <property type="entry name" value="GH13_cat_dom"/>
</dbReference>
<dbReference type="AlphaFoldDB" id="A0A1I7E9H4"/>
<dbReference type="GO" id="GO:0009313">
    <property type="term" value="P:oligosaccharide catabolic process"/>
    <property type="evidence" value="ECO:0007669"/>
    <property type="project" value="TreeGrafter"/>
</dbReference>
<dbReference type="Proteomes" id="UP000199673">
    <property type="component" value="Unassembled WGS sequence"/>
</dbReference>
<dbReference type="PANTHER" id="PTHR10357:SF179">
    <property type="entry name" value="NEUTRAL AND BASIC AMINO ACID TRANSPORT PROTEIN RBAT"/>
    <property type="match status" value="1"/>
</dbReference>
<dbReference type="PANTHER" id="PTHR10357">
    <property type="entry name" value="ALPHA-AMYLASE FAMILY MEMBER"/>
    <property type="match status" value="1"/>
</dbReference>